<dbReference type="OrthoDB" id="550520at2759"/>
<dbReference type="PANTHER" id="PTHR37179">
    <property type="entry name" value="TRANSGLYCOSYLASE"/>
    <property type="match status" value="1"/>
</dbReference>
<evidence type="ECO:0000313" key="2">
    <source>
        <dbReference type="EMBL" id="KAF6136538.1"/>
    </source>
</evidence>
<name>A0A7J7L1T6_9MAGN</name>
<dbReference type="InterPro" id="IPR023346">
    <property type="entry name" value="Lysozyme-like_dom_sf"/>
</dbReference>
<reference evidence="2 3" key="1">
    <citation type="journal article" date="2020" name="IScience">
        <title>Genome Sequencing of the Endangered Kingdonia uniflora (Circaeasteraceae, Ranunculales) Reveals Potential Mechanisms of Evolutionary Specialization.</title>
        <authorList>
            <person name="Sun Y."/>
            <person name="Deng T."/>
            <person name="Zhang A."/>
            <person name="Moore M.J."/>
            <person name="Landis J.B."/>
            <person name="Lin N."/>
            <person name="Zhang H."/>
            <person name="Zhang X."/>
            <person name="Huang J."/>
            <person name="Zhang X."/>
            <person name="Sun H."/>
            <person name="Wang H."/>
        </authorList>
    </citation>
    <scope>NUCLEOTIDE SEQUENCE [LARGE SCALE GENOMIC DNA]</scope>
    <source>
        <strain evidence="2">TB1705</strain>
        <tissue evidence="2">Leaf</tissue>
    </source>
</reference>
<dbReference type="PANTHER" id="PTHR37179:SF1">
    <property type="entry name" value="TRANSGLYCOSYLASE"/>
    <property type="match status" value="1"/>
</dbReference>
<dbReference type="Proteomes" id="UP000541444">
    <property type="component" value="Unassembled WGS sequence"/>
</dbReference>
<dbReference type="InterPro" id="IPR008258">
    <property type="entry name" value="Transglycosylase_SLT_dom_1"/>
</dbReference>
<comment type="caution">
    <text evidence="2">The sequence shown here is derived from an EMBL/GenBank/DDBJ whole genome shotgun (WGS) entry which is preliminary data.</text>
</comment>
<feature type="domain" description="Transglycosylase SLT" evidence="1">
    <location>
        <begin position="72"/>
        <end position="186"/>
    </location>
</feature>
<dbReference type="Pfam" id="PF01464">
    <property type="entry name" value="SLT"/>
    <property type="match status" value="1"/>
</dbReference>
<accession>A0A7J7L1T6</accession>
<gene>
    <name evidence="2" type="ORF">GIB67_015994</name>
</gene>
<dbReference type="SUPFAM" id="SSF53955">
    <property type="entry name" value="Lysozyme-like"/>
    <property type="match status" value="1"/>
</dbReference>
<proteinExistence type="predicted"/>
<keyword evidence="3" id="KW-1185">Reference proteome</keyword>
<evidence type="ECO:0000259" key="1">
    <source>
        <dbReference type="Pfam" id="PF01464"/>
    </source>
</evidence>
<dbReference type="EMBL" id="JACGCM010002686">
    <property type="protein sequence ID" value="KAF6136538.1"/>
    <property type="molecule type" value="Genomic_DNA"/>
</dbReference>
<dbReference type="AlphaFoldDB" id="A0A7J7L1T6"/>
<protein>
    <recommendedName>
        <fullName evidence="1">Transglycosylase SLT domain-containing protein</fullName>
    </recommendedName>
</protein>
<organism evidence="2 3">
    <name type="scientific">Kingdonia uniflora</name>
    <dbReference type="NCBI Taxonomy" id="39325"/>
    <lineage>
        <taxon>Eukaryota</taxon>
        <taxon>Viridiplantae</taxon>
        <taxon>Streptophyta</taxon>
        <taxon>Embryophyta</taxon>
        <taxon>Tracheophyta</taxon>
        <taxon>Spermatophyta</taxon>
        <taxon>Magnoliopsida</taxon>
        <taxon>Ranunculales</taxon>
        <taxon>Circaeasteraceae</taxon>
        <taxon>Kingdonia</taxon>
    </lineage>
</organism>
<sequence length="434" mass="49878">MAASFKYWDDCVDPQDMEAMWKNPQVSNEWIDVGENKDQKVHLLRDPDGQPFLTQTEMKAVAEIVVHRHFTSEMDQDMICAIAELESDRQPLATRYDKKTKETTMGIMQMLPKTAEWLVSEMGYQAYEIGGNPELLHRPLINVYLGAAYLKWLSSYEGKDRTEEFVVRAYRRGPKKAASKTTLDYWRRYLSVKQNLPSIRKLRESYSSLPDTSPVVAVLQKTGEYWDSRTSFEDMEELWSNPDILQEWTKSGERRGKVRFSQDEKKRTYLSQLEVKAVAEIIVSKHFSSAKGVKATALAALAEVSTRRFVNGVGPRKGIMGIDYPKALWLYNFENNSLADAEVCTCFQCFSSDLGYRAYRVESDEDLFNPFVSMYFAAAYLVFLSQHEGKDITPQFVIQAYLGGPENGNHWHTFEEALSFYEDPKKIQGMCSIL</sequence>
<dbReference type="Gene3D" id="1.10.530.10">
    <property type="match status" value="1"/>
</dbReference>
<evidence type="ECO:0000313" key="3">
    <source>
        <dbReference type="Proteomes" id="UP000541444"/>
    </source>
</evidence>